<keyword evidence="4" id="KW-1185">Reference proteome</keyword>
<accession>A0A5B1M2H9</accession>
<dbReference type="Proteomes" id="UP000324351">
    <property type="component" value="Unassembled WGS sequence"/>
</dbReference>
<comment type="caution">
    <text evidence="3">The sequence shown here is derived from an EMBL/GenBank/DDBJ whole genome shotgun (WGS) entry which is preliminary data.</text>
</comment>
<evidence type="ECO:0008006" key="5">
    <source>
        <dbReference type="Google" id="ProtNLM"/>
    </source>
</evidence>
<feature type="compositionally biased region" description="Low complexity" evidence="1">
    <location>
        <begin position="163"/>
        <end position="181"/>
    </location>
</feature>
<dbReference type="GO" id="GO:0005509">
    <property type="term" value="F:calcium ion binding"/>
    <property type="evidence" value="ECO:0007669"/>
    <property type="project" value="InterPro"/>
</dbReference>
<evidence type="ECO:0000256" key="1">
    <source>
        <dbReference type="SAM" id="MobiDB-lite"/>
    </source>
</evidence>
<dbReference type="InterPro" id="IPR001343">
    <property type="entry name" value="Hemolysn_Ca-bd"/>
</dbReference>
<feature type="region of interest" description="Disordered" evidence="1">
    <location>
        <begin position="144"/>
        <end position="181"/>
    </location>
</feature>
<keyword evidence="2" id="KW-0472">Membrane</keyword>
<feature type="transmembrane region" description="Helical" evidence="2">
    <location>
        <begin position="37"/>
        <end position="55"/>
    </location>
</feature>
<organism evidence="3 4">
    <name type="scientific">Nocardioides antri</name>
    <dbReference type="NCBI Taxonomy" id="2607659"/>
    <lineage>
        <taxon>Bacteria</taxon>
        <taxon>Bacillati</taxon>
        <taxon>Actinomycetota</taxon>
        <taxon>Actinomycetes</taxon>
        <taxon>Propionibacteriales</taxon>
        <taxon>Nocardioidaceae</taxon>
        <taxon>Nocardioides</taxon>
    </lineage>
</organism>
<dbReference type="AlphaFoldDB" id="A0A5B1M2H9"/>
<dbReference type="EMBL" id="VUJW01000003">
    <property type="protein sequence ID" value="KAA1427163.1"/>
    <property type="molecule type" value="Genomic_DNA"/>
</dbReference>
<evidence type="ECO:0000313" key="4">
    <source>
        <dbReference type="Proteomes" id="UP000324351"/>
    </source>
</evidence>
<proteinExistence type="predicted"/>
<sequence>MTDLLAADRWAESSFRPVAAGRDVPSRWERGQMGKRAGMVGALVAGLAVLPATAVPSASTAMTRTCGGLPATIVGTAGDDDIDGTEGDDVIVGLAGDDTIGDGGGDDVVCGNLGDDLLWSEGGDDLLIGGGGADGALVGFGRDEVHGGRGGTGRTSGAWPQRTSGSGRATTTSKSGFLGTR</sequence>
<reference evidence="3 4" key="1">
    <citation type="submission" date="2019-09" db="EMBL/GenBank/DDBJ databases">
        <title>Nocardioides panacisoli sp. nov., isolated from the soil of a ginseng field.</title>
        <authorList>
            <person name="Cho C."/>
        </authorList>
    </citation>
    <scope>NUCLEOTIDE SEQUENCE [LARGE SCALE GENOMIC DNA]</scope>
    <source>
        <strain evidence="3 4">BN140041</strain>
    </source>
</reference>
<protein>
    <recommendedName>
        <fullName evidence="5">Calcium-binding protein</fullName>
    </recommendedName>
</protein>
<name>A0A5B1M2H9_9ACTN</name>
<keyword evidence="2" id="KW-1133">Transmembrane helix</keyword>
<dbReference type="Gene3D" id="2.150.10.10">
    <property type="entry name" value="Serralysin-like metalloprotease, C-terminal"/>
    <property type="match status" value="1"/>
</dbReference>
<gene>
    <name evidence="3" type="ORF">F0U47_06530</name>
</gene>
<evidence type="ECO:0000256" key="2">
    <source>
        <dbReference type="SAM" id="Phobius"/>
    </source>
</evidence>
<reference evidence="3 4" key="2">
    <citation type="submission" date="2019-09" db="EMBL/GenBank/DDBJ databases">
        <authorList>
            <person name="Jin C."/>
        </authorList>
    </citation>
    <scope>NUCLEOTIDE SEQUENCE [LARGE SCALE GENOMIC DNA]</scope>
    <source>
        <strain evidence="3 4">BN140041</strain>
    </source>
</reference>
<dbReference type="InterPro" id="IPR011049">
    <property type="entry name" value="Serralysin-like_metalloprot_C"/>
</dbReference>
<keyword evidence="2" id="KW-0812">Transmembrane</keyword>
<dbReference type="Pfam" id="PF00353">
    <property type="entry name" value="HemolysinCabind"/>
    <property type="match status" value="2"/>
</dbReference>
<dbReference type="SUPFAM" id="SSF51120">
    <property type="entry name" value="beta-Roll"/>
    <property type="match status" value="1"/>
</dbReference>
<evidence type="ECO:0000313" key="3">
    <source>
        <dbReference type="EMBL" id="KAA1427163.1"/>
    </source>
</evidence>